<comment type="catalytic activity">
    <reaction evidence="1">
        <text>Random hydrolysis of (1-&gt;4)-beta-D-mannosidic linkages in mannans, galactomannans and glucomannans.</text>
        <dbReference type="EC" id="3.2.1.78"/>
    </reaction>
</comment>
<feature type="compositionally biased region" description="Pro residues" evidence="9">
    <location>
        <begin position="65"/>
        <end position="81"/>
    </location>
</feature>
<protein>
    <recommendedName>
        <fullName evidence="4">mannan endo-1,4-beta-mannosidase</fullName>
        <ecNumber evidence="4">3.2.1.78</ecNumber>
    </recommendedName>
</protein>
<keyword evidence="6 10" id="KW-0732">Signal</keyword>
<dbReference type="PANTHER" id="PTHR31451">
    <property type="match status" value="1"/>
</dbReference>
<dbReference type="OrthoDB" id="406631at2759"/>
<dbReference type="GO" id="GO:0016985">
    <property type="term" value="F:mannan endo-1,4-beta-mannosidase activity"/>
    <property type="evidence" value="ECO:0007669"/>
    <property type="project" value="UniProtKB-EC"/>
</dbReference>
<dbReference type="STRING" id="307507.A0A2V0P033"/>
<evidence type="ECO:0000313" key="12">
    <source>
        <dbReference type="EMBL" id="GBF91203.1"/>
    </source>
</evidence>
<feature type="compositionally biased region" description="Gly residues" evidence="9">
    <location>
        <begin position="168"/>
        <end position="187"/>
    </location>
</feature>
<name>A0A2V0P033_9CHLO</name>
<comment type="subcellular location">
    <subcellularLocation>
        <location evidence="2">Secreted</location>
    </subcellularLocation>
</comment>
<evidence type="ECO:0000256" key="4">
    <source>
        <dbReference type="ARBA" id="ARBA00012706"/>
    </source>
</evidence>
<dbReference type="InterPro" id="IPR017853">
    <property type="entry name" value="GH"/>
</dbReference>
<evidence type="ECO:0000256" key="5">
    <source>
        <dbReference type="ARBA" id="ARBA00022525"/>
    </source>
</evidence>
<keyword evidence="13" id="KW-1185">Reference proteome</keyword>
<evidence type="ECO:0000259" key="11">
    <source>
        <dbReference type="Pfam" id="PF26410"/>
    </source>
</evidence>
<dbReference type="PANTHER" id="PTHR31451:SF39">
    <property type="entry name" value="MANNAN ENDO-1,4-BETA-MANNOSIDASE 1"/>
    <property type="match status" value="1"/>
</dbReference>
<keyword evidence="5" id="KW-0964">Secreted</keyword>
<evidence type="ECO:0000256" key="7">
    <source>
        <dbReference type="ARBA" id="ARBA00022801"/>
    </source>
</evidence>
<dbReference type="EMBL" id="BDRX01000022">
    <property type="protein sequence ID" value="GBF91203.1"/>
    <property type="molecule type" value="Genomic_DNA"/>
</dbReference>
<evidence type="ECO:0000256" key="8">
    <source>
        <dbReference type="ARBA" id="ARBA00023295"/>
    </source>
</evidence>
<reference evidence="12 13" key="1">
    <citation type="journal article" date="2018" name="Sci. Rep.">
        <title>Raphidocelis subcapitata (=Pseudokirchneriella subcapitata) provides an insight into genome evolution and environmental adaptations in the Sphaeropleales.</title>
        <authorList>
            <person name="Suzuki S."/>
            <person name="Yamaguchi H."/>
            <person name="Nakajima N."/>
            <person name="Kawachi M."/>
        </authorList>
    </citation>
    <scope>NUCLEOTIDE SEQUENCE [LARGE SCALE GENOMIC DNA]</scope>
    <source>
        <strain evidence="12 13">NIES-35</strain>
    </source>
</reference>
<feature type="domain" description="Glycoside hydrolase family 5" evidence="11">
    <location>
        <begin position="208"/>
        <end position="403"/>
    </location>
</feature>
<feature type="compositionally biased region" description="Gly residues" evidence="9">
    <location>
        <begin position="284"/>
        <end position="294"/>
    </location>
</feature>
<keyword evidence="8" id="KW-0326">Glycosidase</keyword>
<feature type="region of interest" description="Disordered" evidence="9">
    <location>
        <begin position="284"/>
        <end position="303"/>
    </location>
</feature>
<dbReference type="Proteomes" id="UP000247498">
    <property type="component" value="Unassembled WGS sequence"/>
</dbReference>
<feature type="chain" id="PRO_5016063353" description="mannan endo-1,4-beta-mannosidase" evidence="10">
    <location>
        <begin position="27"/>
        <end position="629"/>
    </location>
</feature>
<evidence type="ECO:0000313" key="13">
    <source>
        <dbReference type="Proteomes" id="UP000247498"/>
    </source>
</evidence>
<evidence type="ECO:0000256" key="10">
    <source>
        <dbReference type="SAM" id="SignalP"/>
    </source>
</evidence>
<comment type="caution">
    <text evidence="12">The sequence shown here is derived from an EMBL/GenBank/DDBJ whole genome shotgun (WGS) entry which is preliminary data.</text>
</comment>
<accession>A0A2V0P033</accession>
<feature type="region of interest" description="Disordered" evidence="9">
    <location>
        <begin position="62"/>
        <end position="85"/>
    </location>
</feature>
<feature type="region of interest" description="Disordered" evidence="9">
    <location>
        <begin position="161"/>
        <end position="211"/>
    </location>
</feature>
<dbReference type="Gene3D" id="3.20.20.80">
    <property type="entry name" value="Glycosidases"/>
    <property type="match status" value="1"/>
</dbReference>
<organism evidence="12 13">
    <name type="scientific">Raphidocelis subcapitata</name>
    <dbReference type="NCBI Taxonomy" id="307507"/>
    <lineage>
        <taxon>Eukaryota</taxon>
        <taxon>Viridiplantae</taxon>
        <taxon>Chlorophyta</taxon>
        <taxon>core chlorophytes</taxon>
        <taxon>Chlorophyceae</taxon>
        <taxon>CS clade</taxon>
        <taxon>Sphaeropleales</taxon>
        <taxon>Selenastraceae</taxon>
        <taxon>Raphidocelis</taxon>
    </lineage>
</organism>
<comment type="similarity">
    <text evidence="3">Belongs to the glycosyl hydrolase 5 (cellulase A) family.</text>
</comment>
<dbReference type="AlphaFoldDB" id="A0A2V0P033"/>
<evidence type="ECO:0000256" key="2">
    <source>
        <dbReference type="ARBA" id="ARBA00004613"/>
    </source>
</evidence>
<evidence type="ECO:0000256" key="3">
    <source>
        <dbReference type="ARBA" id="ARBA00005641"/>
    </source>
</evidence>
<evidence type="ECO:0000256" key="1">
    <source>
        <dbReference type="ARBA" id="ARBA00001678"/>
    </source>
</evidence>
<gene>
    <name evidence="12" type="ORF">Rsub_04872</name>
</gene>
<evidence type="ECO:0000256" key="6">
    <source>
        <dbReference type="ARBA" id="ARBA00022729"/>
    </source>
</evidence>
<dbReference type="GO" id="GO:0005576">
    <property type="term" value="C:extracellular region"/>
    <property type="evidence" value="ECO:0007669"/>
    <property type="project" value="UniProtKB-SubCell"/>
</dbReference>
<keyword evidence="7 12" id="KW-0378">Hydrolase</keyword>
<dbReference type="InterPro" id="IPR045053">
    <property type="entry name" value="MAN-like"/>
</dbReference>
<dbReference type="InParanoid" id="A0A2V0P033"/>
<evidence type="ECO:0000256" key="9">
    <source>
        <dbReference type="SAM" id="MobiDB-lite"/>
    </source>
</evidence>
<dbReference type="Pfam" id="PF26410">
    <property type="entry name" value="GH5_mannosidase"/>
    <property type="match status" value="1"/>
</dbReference>
<dbReference type="EC" id="3.2.1.78" evidence="4"/>
<dbReference type="InterPro" id="IPR001547">
    <property type="entry name" value="Glyco_hydro_5"/>
</dbReference>
<sequence length="629" mass="62343">MPPPRRRGCRLAALLALALALPPARAAEDAPGDSFHAARAQAVLPRYGNRTRWHIAIGARDRVPPADPRAPPPAPPPPPPGLGGGCGAGVAHALNAPALRLCGRRHHLAGIDLRGAAAVAASGPAGRLMVLRILDEAQALGLNSVRAWAFDAGCDLTAPGVGASDSGGSEGGGGGGIDGGEGGGGGAARNATPNEARRREGGAAPPLRVQPAPGVLDERWLSEGLDWLISQAAARGMRTLLVLTGGADAARYCGWVGASLAAANAGPTAGGGGAAGGGGGGDAGGGRGGGGGEGSASQGDGMHMLAPELGAGGLTVGDFYSSNTVKSVFLDFVAALLSRVNTASGAEYRYDPALIGWQLAAEPDDPGNPGSDRLRSWLRQVSAYIRQRAPNQIIVSGLDGTFGPSTPHHQGRNAQVPPPASPLAGAPAGLPFDAVCTGSDFFLHSSPWEVDVAALRLDPAAALACGDGCMLDWARRWFAAHLQDAVRLQKPLLVGVGGAAAAPGLRARLLSQLQAQVDSAAAAGHPVAGWFVDAPAGPWEGAAPGGGCGGGAAAAAFWQRDAFLQCLRESRDAATDAAGSVGGTRADSPAGWAPLEASAVRAAAGAAAAAAAAGGRDAEAGPDGEGPEL</sequence>
<proteinExistence type="inferred from homology"/>
<feature type="signal peptide" evidence="10">
    <location>
        <begin position="1"/>
        <end position="26"/>
    </location>
</feature>
<dbReference type="SUPFAM" id="SSF51445">
    <property type="entry name" value="(Trans)glycosidases"/>
    <property type="match status" value="1"/>
</dbReference>